<dbReference type="EMBL" id="FRAV01000019">
    <property type="protein sequence ID" value="SHL50998.1"/>
    <property type="molecule type" value="Genomic_DNA"/>
</dbReference>
<dbReference type="AlphaFoldDB" id="A0A1M7B7K1"/>
<accession>A0A1M7B7K1</accession>
<dbReference type="STRING" id="1302687.SAMN05444267_10198"/>
<reference evidence="2" key="1">
    <citation type="submission" date="2016-11" db="EMBL/GenBank/DDBJ databases">
        <authorList>
            <person name="Varghese N."/>
            <person name="Submissions S."/>
        </authorList>
    </citation>
    <scope>NUCLEOTIDE SEQUENCE [LARGE SCALE GENOMIC DNA]</scope>
    <source>
        <strain evidence="2">DSM 26899</strain>
    </source>
</reference>
<keyword evidence="2" id="KW-1185">Reference proteome</keyword>
<gene>
    <name evidence="1" type="ORF">SAMN05444267_10198</name>
</gene>
<dbReference type="Proteomes" id="UP000184364">
    <property type="component" value="Unassembled WGS sequence"/>
</dbReference>
<organism evidence="1 2">
    <name type="scientific">Chryseobacterium polytrichastri</name>
    <dbReference type="NCBI Taxonomy" id="1302687"/>
    <lineage>
        <taxon>Bacteria</taxon>
        <taxon>Pseudomonadati</taxon>
        <taxon>Bacteroidota</taxon>
        <taxon>Flavobacteriia</taxon>
        <taxon>Flavobacteriales</taxon>
        <taxon>Weeksellaceae</taxon>
        <taxon>Chryseobacterium group</taxon>
        <taxon>Chryseobacterium</taxon>
    </lineage>
</organism>
<protein>
    <submittedName>
        <fullName evidence="1">Uncharacterized protein</fullName>
    </submittedName>
</protein>
<proteinExistence type="predicted"/>
<evidence type="ECO:0000313" key="2">
    <source>
        <dbReference type="Proteomes" id="UP000184364"/>
    </source>
</evidence>
<name>A0A1M7B7K1_9FLAO</name>
<sequence>MSMKNLFTLFVFPVFLFCNFLQVKDLNGNESAGNHISQPVKDQIVYLFFKVEKNSSGMEKVVLEDKKIMEGMLKSKPSFDRNSAKVGDFMISLNDSNGKEVVQQILRDPLNPELERFAEEGISRDKVSLQNAEFSIRYSHSEDIKVVKVEKITNTGSQLLFTQKL</sequence>
<evidence type="ECO:0000313" key="1">
    <source>
        <dbReference type="EMBL" id="SHL50998.1"/>
    </source>
</evidence>